<name>A0A8S4QKL2_9NEOP</name>
<evidence type="ECO:0000313" key="1">
    <source>
        <dbReference type="EMBL" id="CAH2209541.1"/>
    </source>
</evidence>
<comment type="caution">
    <text evidence="1">The sequence shown here is derived from an EMBL/GenBank/DDBJ whole genome shotgun (WGS) entry which is preliminary data.</text>
</comment>
<accession>A0A8S4QKL2</accession>
<proteinExistence type="predicted"/>
<sequence length="160" mass="18215">MITIYVNDYNYEFHNNNGGNAADIGTIFVLQKKAVRAIYKMGPRESLKDKFKDVKIMTLYSQYIFENLIHLDSKISYPLQRGCVLNVVLAQNVQSHGLRIAQTSILEELKIQNSPLVYVLKAMTFGPCGQEKDCLERLITGRVNGKRSRGRIKTRCIDSV</sequence>
<gene>
    <name evidence="1" type="primary">jg1456</name>
    <name evidence="1" type="ORF">PAEG_LOCUS1939</name>
</gene>
<keyword evidence="2" id="KW-1185">Reference proteome</keyword>
<evidence type="ECO:0000313" key="2">
    <source>
        <dbReference type="Proteomes" id="UP000838756"/>
    </source>
</evidence>
<dbReference type="EMBL" id="CAKXAJ010006176">
    <property type="protein sequence ID" value="CAH2209541.1"/>
    <property type="molecule type" value="Genomic_DNA"/>
</dbReference>
<organism evidence="1 2">
    <name type="scientific">Pararge aegeria aegeria</name>
    <dbReference type="NCBI Taxonomy" id="348720"/>
    <lineage>
        <taxon>Eukaryota</taxon>
        <taxon>Metazoa</taxon>
        <taxon>Ecdysozoa</taxon>
        <taxon>Arthropoda</taxon>
        <taxon>Hexapoda</taxon>
        <taxon>Insecta</taxon>
        <taxon>Pterygota</taxon>
        <taxon>Neoptera</taxon>
        <taxon>Endopterygota</taxon>
        <taxon>Lepidoptera</taxon>
        <taxon>Glossata</taxon>
        <taxon>Ditrysia</taxon>
        <taxon>Papilionoidea</taxon>
        <taxon>Nymphalidae</taxon>
        <taxon>Satyrinae</taxon>
        <taxon>Satyrini</taxon>
        <taxon>Parargina</taxon>
        <taxon>Pararge</taxon>
    </lineage>
</organism>
<reference evidence="1" key="1">
    <citation type="submission" date="2022-03" db="EMBL/GenBank/DDBJ databases">
        <authorList>
            <person name="Lindestad O."/>
        </authorList>
    </citation>
    <scope>NUCLEOTIDE SEQUENCE</scope>
</reference>
<protein>
    <submittedName>
        <fullName evidence="1">Jg1456 protein</fullName>
    </submittedName>
</protein>
<dbReference type="Proteomes" id="UP000838756">
    <property type="component" value="Unassembled WGS sequence"/>
</dbReference>
<dbReference type="OrthoDB" id="414730at2759"/>
<dbReference type="AlphaFoldDB" id="A0A8S4QKL2"/>